<comment type="caution">
    <text evidence="1">The sequence shown here is derived from an EMBL/GenBank/DDBJ whole genome shotgun (WGS) entry which is preliminary data.</text>
</comment>
<evidence type="ECO:0000313" key="1">
    <source>
        <dbReference type="EMBL" id="RYC78338.1"/>
    </source>
</evidence>
<protein>
    <submittedName>
        <fullName evidence="1">Uncharacterized protein</fullName>
    </submittedName>
</protein>
<reference evidence="1 2" key="1">
    <citation type="submission" date="2016-12" db="EMBL/GenBank/DDBJ databases">
        <title>Draft genome sequence of Fusarium oxysporum causing rot on Narcissus.</title>
        <authorList>
            <person name="Armitage A.D."/>
            <person name="Taylor A."/>
            <person name="Clarkson J.P."/>
            <person name="Harrison R.J."/>
            <person name="Jackson A.C."/>
        </authorList>
    </citation>
    <scope>NUCLEOTIDE SEQUENCE [LARGE SCALE GENOMIC DNA]</scope>
    <source>
        <strain evidence="1 2">N139</strain>
    </source>
</reference>
<dbReference type="EMBL" id="MQTW01001227">
    <property type="protein sequence ID" value="RYC78338.1"/>
    <property type="molecule type" value="Genomic_DNA"/>
</dbReference>
<name>A0A4Q2V162_FUSOX</name>
<proteinExistence type="predicted"/>
<dbReference type="Proteomes" id="UP000290540">
    <property type="component" value="Unassembled WGS sequence"/>
</dbReference>
<organism evidence="1 2">
    <name type="scientific">Fusarium oxysporum f. sp. narcissi</name>
    <dbReference type="NCBI Taxonomy" id="451672"/>
    <lineage>
        <taxon>Eukaryota</taxon>
        <taxon>Fungi</taxon>
        <taxon>Dikarya</taxon>
        <taxon>Ascomycota</taxon>
        <taxon>Pezizomycotina</taxon>
        <taxon>Sordariomycetes</taxon>
        <taxon>Hypocreomycetidae</taxon>
        <taxon>Hypocreales</taxon>
        <taxon>Nectriaceae</taxon>
        <taxon>Fusarium</taxon>
        <taxon>Fusarium oxysporum species complex</taxon>
    </lineage>
</organism>
<feature type="non-terminal residue" evidence="1">
    <location>
        <position position="1"/>
    </location>
</feature>
<dbReference type="AlphaFoldDB" id="A0A4Q2V162"/>
<gene>
    <name evidence="1" type="ORF">BFJ63_vAg18786</name>
</gene>
<evidence type="ECO:0000313" key="2">
    <source>
        <dbReference type="Proteomes" id="UP000290540"/>
    </source>
</evidence>
<accession>A0A4Q2V162</accession>
<sequence length="50" mass="5791">TVIELFQCDVWSEAVKSLDWTTGSDLNEKAATEFSKSDPPDYYYDLDHIF</sequence>